<feature type="coiled-coil region" evidence="1">
    <location>
        <begin position="1464"/>
        <end position="1491"/>
    </location>
</feature>
<protein>
    <submittedName>
        <fullName evidence="3">Uncharacterized protein</fullName>
    </submittedName>
</protein>
<accession>Q22WD9</accession>
<dbReference type="STRING" id="312017.Q22WD9"/>
<feature type="coiled-coil region" evidence="1">
    <location>
        <begin position="1062"/>
        <end position="1182"/>
    </location>
</feature>
<feature type="region of interest" description="Disordered" evidence="2">
    <location>
        <begin position="68"/>
        <end position="134"/>
    </location>
</feature>
<feature type="compositionally biased region" description="Polar residues" evidence="2">
    <location>
        <begin position="179"/>
        <end position="189"/>
    </location>
</feature>
<evidence type="ECO:0000313" key="3">
    <source>
        <dbReference type="EMBL" id="EAR89478.2"/>
    </source>
</evidence>
<evidence type="ECO:0000313" key="4">
    <source>
        <dbReference type="Proteomes" id="UP000009168"/>
    </source>
</evidence>
<feature type="region of interest" description="Disordered" evidence="2">
    <location>
        <begin position="401"/>
        <end position="425"/>
    </location>
</feature>
<sequence length="1563" mass="184068">MNGNIFSEKYIKEKLNRLEQINSQKRLKVQQATISKKPQMSRSDYEKYKKILFEQNKKQNQTIEEKFNDAIPTQDISNQKEQGTKSLQNKQGSENIKMNKSLERNKSPKAGEIVFKTSKRNCSKTPKNNLNHSEILQKSPSQVLSPKQLQANPFNQQQKLKQSKSLMKLSNTAKPAEMSESQLTQEIPNSSRTQNVLQNMKSILSIASPNAYFSNATSTMEDPNLLEQTQQQNNIHRFNQRQNFQNNQFQYTPQPISPSSHTMIPMMAQQNDNENIFVQGIYPTYQTQQSIEFINTNNPEFIQMVNNQNMAMKNSQFSNQNEDNYLNIYNKQQNNEYSYQQNPAFFQQKPIFQKNFQPQQQIQQNLNYDTFEQNNYAQASINFTSPRTNNFQKQNEEIQDRNYNQNGPSFNISSKRQYSQPNFDQSSLENQQYQLANQQQFPMYERKHSLTSYYENNNNNNINQSGIQMQQQYYNHQTRNSQVDFDKYFLEEQQYLQQLSHLGIQDDLNESEHFIHQLKHNQTLLKQEKEQLERELAELEVQTKHIKNSHVRQQSHSYNDQPSEQTRTVFLEASFKKQNPISEQNHFAHDNLQQQLRFEEKWEMIEREEEETEKSFMIISEYLNMQSDQTKRKTKSRQNSQFKEENTSKSNIITPSVVYGKKSDEFEKKPSRKSSDQIERSQQNIQKKGERDEEDMEWLDGIEESFCELKCINKNELMPYYTELQSKKKSYLDRYSPNSKSRLVDAAEEDAYTKLKNQIIGKTNISNSLKILDFKLGIKQNTDSQVKTNQRALSSAKLQNIVNEISSQEVHSKKEIFQESGTKGTKSPQFGASGKNPQLFSYLNEQNNKDNTELAFKDANFFKQKLTSPSSQSTIVNTYGQYSDRFEQPSAQLKQDLRRQPDNFSNSQIDQEQGFVKSSSCNNLIKNFYDDINQIQKKNSEKFLKQDQALYQTDRNIQKSNEILEKINQKYPNSHLNFSKSGNSKRMSQEYQMEQQQPQENMIDDEEYRQQQYIMRKLKEMEAENNSQTSSIRDKELQYSQTVSSYLAQGDSQFKRSQSPLYSNLNEEKEHKLLQNRQQESQSLHKLLQNRRNEQQQNKGDQINEELQVADLHNYSSFRNELQQSEQQHNEYYEDQYFKFSNNKNSSFEKELQQIQIDQNDINQLQQKSQSIQNQKKNLFQSLMKNVQQELGNKNSLARDSLLQQNKAEPTSKFQQKLDSRMESFYQQYEEGQKQDDKSLKSGQEKSNIQNQLNKVFKGNVQSDDDSNSSGDELEETILQKLQKLKKKRDSEQKEKSPLLQNSHIISEQKNRPLTASKRGSQDSSSSYEQVNKENTQNNLQMIKNNQLNESAGAKMKLDELFNKNKLKDSSSQLENNQQNSSSKQNSTREKISSIQQKLNNLFEKKNVQSPQQQQLENVEINSSNKYETDNYNQAQKQSKQIQQNNQEGEPRIDRKVIDSLAEEVEMLMKMQNLENQFKEKDNQNKQLKQEYFQHERHIYGEDIDALQHEESDQFGGEYNNQTDSQKNFFKTKQQLPLYEIEEEHSVDNSIVDQNFQMRNQYQ</sequence>
<feature type="region of interest" description="Disordered" evidence="2">
    <location>
        <begin position="1369"/>
        <end position="1393"/>
    </location>
</feature>
<feature type="compositionally biased region" description="Basic and acidic residues" evidence="2">
    <location>
        <begin position="661"/>
        <end position="679"/>
    </location>
</feature>
<feature type="region of interest" description="Disordered" evidence="2">
    <location>
        <begin position="627"/>
        <end position="694"/>
    </location>
</feature>
<feature type="coiled-coil region" evidence="1">
    <location>
        <begin position="515"/>
        <end position="549"/>
    </location>
</feature>
<feature type="compositionally biased region" description="Low complexity" evidence="2">
    <location>
        <begin position="1370"/>
        <end position="1386"/>
    </location>
</feature>
<proteinExistence type="predicted"/>
<feature type="region of interest" description="Disordered" evidence="2">
    <location>
        <begin position="1431"/>
        <end position="1453"/>
    </location>
</feature>
<feature type="compositionally biased region" description="Polar residues" evidence="2">
    <location>
        <begin position="74"/>
        <end position="98"/>
    </location>
</feature>
<feature type="compositionally biased region" description="Polar residues" evidence="2">
    <location>
        <begin position="123"/>
        <end position="134"/>
    </location>
</feature>
<name>Q22WD9_TETTS</name>
<dbReference type="Proteomes" id="UP000009168">
    <property type="component" value="Unassembled WGS sequence"/>
</dbReference>
<evidence type="ECO:0000256" key="2">
    <source>
        <dbReference type="SAM" id="MobiDB-lite"/>
    </source>
</evidence>
<reference evidence="4" key="1">
    <citation type="journal article" date="2006" name="PLoS Biol.">
        <title>Macronuclear genome sequence of the ciliate Tetrahymena thermophila, a model eukaryote.</title>
        <authorList>
            <person name="Eisen J.A."/>
            <person name="Coyne R.S."/>
            <person name="Wu M."/>
            <person name="Wu D."/>
            <person name="Thiagarajan M."/>
            <person name="Wortman J.R."/>
            <person name="Badger J.H."/>
            <person name="Ren Q."/>
            <person name="Amedeo P."/>
            <person name="Jones K.M."/>
            <person name="Tallon L.J."/>
            <person name="Delcher A.L."/>
            <person name="Salzberg S.L."/>
            <person name="Silva J.C."/>
            <person name="Haas B.J."/>
            <person name="Majoros W.H."/>
            <person name="Farzad M."/>
            <person name="Carlton J.M."/>
            <person name="Smith R.K. Jr."/>
            <person name="Garg J."/>
            <person name="Pearlman R.E."/>
            <person name="Karrer K.M."/>
            <person name="Sun L."/>
            <person name="Manning G."/>
            <person name="Elde N.C."/>
            <person name="Turkewitz A.P."/>
            <person name="Asai D.J."/>
            <person name="Wilkes D.E."/>
            <person name="Wang Y."/>
            <person name="Cai H."/>
            <person name="Collins K."/>
            <person name="Stewart B.A."/>
            <person name="Lee S.R."/>
            <person name="Wilamowska K."/>
            <person name="Weinberg Z."/>
            <person name="Ruzzo W.L."/>
            <person name="Wloga D."/>
            <person name="Gaertig J."/>
            <person name="Frankel J."/>
            <person name="Tsao C.-C."/>
            <person name="Gorovsky M.A."/>
            <person name="Keeling P.J."/>
            <person name="Waller R.F."/>
            <person name="Patron N.J."/>
            <person name="Cherry J.M."/>
            <person name="Stover N.A."/>
            <person name="Krieger C.J."/>
            <person name="del Toro C."/>
            <person name="Ryder H.F."/>
            <person name="Williamson S.C."/>
            <person name="Barbeau R.A."/>
            <person name="Hamilton E.P."/>
            <person name="Orias E."/>
        </authorList>
    </citation>
    <scope>NUCLEOTIDE SEQUENCE [LARGE SCALE GENOMIC DNA]</scope>
    <source>
        <strain evidence="4">SB210</strain>
    </source>
</reference>
<feature type="region of interest" description="Disordered" evidence="2">
    <location>
        <begin position="1285"/>
        <end position="1338"/>
    </location>
</feature>
<feature type="compositionally biased region" description="Polar residues" evidence="2">
    <location>
        <begin position="1299"/>
        <end position="1338"/>
    </location>
</feature>
<gene>
    <name evidence="3" type="ORF">TTHERM_00157950</name>
</gene>
<feature type="compositionally biased region" description="Low complexity" evidence="2">
    <location>
        <begin position="989"/>
        <end position="1000"/>
    </location>
</feature>
<evidence type="ECO:0000256" key="1">
    <source>
        <dbReference type="SAM" id="Coils"/>
    </source>
</evidence>
<dbReference type="EMBL" id="GG662820">
    <property type="protein sequence ID" value="EAR89478.2"/>
    <property type="molecule type" value="Genomic_DNA"/>
</dbReference>
<dbReference type="HOGENOM" id="CLU_244415_0_0_1"/>
<dbReference type="KEGG" id="tet:TTHERM_00157950"/>
<feature type="compositionally biased region" description="Low complexity" evidence="2">
    <location>
        <begin position="1433"/>
        <end position="1447"/>
    </location>
</feature>
<dbReference type="InParanoid" id="Q22WD9"/>
<dbReference type="RefSeq" id="XP_001009723.2">
    <property type="nucleotide sequence ID" value="XM_001009723.2"/>
</dbReference>
<dbReference type="GeneID" id="7835237"/>
<feature type="compositionally biased region" description="Polar residues" evidence="2">
    <location>
        <begin position="970"/>
        <end position="986"/>
    </location>
</feature>
<feature type="region of interest" description="Disordered" evidence="2">
    <location>
        <begin position="968"/>
        <end position="1004"/>
    </location>
</feature>
<feature type="region of interest" description="Disordered" evidence="2">
    <location>
        <begin position="170"/>
        <end position="189"/>
    </location>
</feature>
<keyword evidence="4" id="KW-1185">Reference proteome</keyword>
<organism evidence="3 4">
    <name type="scientific">Tetrahymena thermophila (strain SB210)</name>
    <dbReference type="NCBI Taxonomy" id="312017"/>
    <lineage>
        <taxon>Eukaryota</taxon>
        <taxon>Sar</taxon>
        <taxon>Alveolata</taxon>
        <taxon>Ciliophora</taxon>
        <taxon>Intramacronucleata</taxon>
        <taxon>Oligohymenophorea</taxon>
        <taxon>Hymenostomatida</taxon>
        <taxon>Tetrahymenina</taxon>
        <taxon>Tetrahymenidae</taxon>
        <taxon>Tetrahymena</taxon>
    </lineage>
</organism>
<keyword evidence="1" id="KW-0175">Coiled coil</keyword>